<dbReference type="KEGG" id="cko:CKO_02468"/>
<sequence>MKKINKKRSFLKYLVVVYAYHTIRYRIVVYMLWVCIFIFFKE</sequence>
<evidence type="ECO:0000313" key="2">
    <source>
        <dbReference type="EMBL" id="ABV13585.1"/>
    </source>
</evidence>
<dbReference type="HOGENOM" id="CLU_3249212_0_0_6"/>
<evidence type="ECO:0000256" key="1">
    <source>
        <dbReference type="SAM" id="Phobius"/>
    </source>
</evidence>
<dbReference type="Proteomes" id="UP000008148">
    <property type="component" value="Chromosome"/>
</dbReference>
<evidence type="ECO:0000313" key="3">
    <source>
        <dbReference type="Proteomes" id="UP000008148"/>
    </source>
</evidence>
<organism evidence="2 3">
    <name type="scientific">Citrobacter koseri (strain ATCC BAA-895 / CDC 4225-83 / SGSC4696)</name>
    <dbReference type="NCBI Taxonomy" id="290338"/>
    <lineage>
        <taxon>Bacteria</taxon>
        <taxon>Pseudomonadati</taxon>
        <taxon>Pseudomonadota</taxon>
        <taxon>Gammaproteobacteria</taxon>
        <taxon>Enterobacterales</taxon>
        <taxon>Enterobacteriaceae</taxon>
        <taxon>Citrobacter</taxon>
    </lineage>
</organism>
<keyword evidence="3" id="KW-1185">Reference proteome</keyword>
<name>A8AJC2_CITK8</name>
<feature type="transmembrane region" description="Helical" evidence="1">
    <location>
        <begin position="12"/>
        <end position="40"/>
    </location>
</feature>
<gene>
    <name evidence="2" type="ordered locus">CKO_02468</name>
</gene>
<keyword evidence="1" id="KW-0472">Membrane</keyword>
<dbReference type="AlphaFoldDB" id="A8AJC2"/>
<protein>
    <submittedName>
        <fullName evidence="2">Uncharacterized protein</fullName>
    </submittedName>
</protein>
<dbReference type="EMBL" id="CP000822">
    <property type="protein sequence ID" value="ABV13585.1"/>
    <property type="molecule type" value="Genomic_DNA"/>
</dbReference>
<keyword evidence="1" id="KW-0812">Transmembrane</keyword>
<reference evidence="2 3" key="1">
    <citation type="submission" date="2007-08" db="EMBL/GenBank/DDBJ databases">
        <authorList>
            <consortium name="The Citrobacter koseri Genome Sequencing Project"/>
            <person name="McClelland M."/>
            <person name="Sanderson E.K."/>
            <person name="Porwollik S."/>
            <person name="Spieth J."/>
            <person name="Clifton W.S."/>
            <person name="Latreille P."/>
            <person name="Courtney L."/>
            <person name="Wang C."/>
            <person name="Pepin K."/>
            <person name="Bhonagiri V."/>
            <person name="Nash W."/>
            <person name="Johnson M."/>
            <person name="Thiruvilangam P."/>
            <person name="Wilson R."/>
        </authorList>
    </citation>
    <scope>NUCLEOTIDE SEQUENCE [LARGE SCALE GENOMIC DNA]</scope>
    <source>
        <strain evidence="3">ATCC BAA-895 / CDC 4225-83 / SGSC4696</strain>
    </source>
</reference>
<accession>A8AJC2</accession>
<proteinExistence type="predicted"/>
<keyword evidence="1" id="KW-1133">Transmembrane helix</keyword>